<evidence type="ECO:0000256" key="1">
    <source>
        <dbReference type="SAM" id="Phobius"/>
    </source>
</evidence>
<gene>
    <name evidence="2" type="ORF">I7412_13655</name>
</gene>
<dbReference type="Proteomes" id="UP000604475">
    <property type="component" value="Unassembled WGS sequence"/>
</dbReference>
<feature type="transmembrane region" description="Helical" evidence="1">
    <location>
        <begin position="37"/>
        <end position="57"/>
    </location>
</feature>
<protein>
    <recommendedName>
        <fullName evidence="4">ABC transporter permease</fullName>
    </recommendedName>
</protein>
<name>A0A937RD01_9ACTN</name>
<comment type="caution">
    <text evidence="2">The sequence shown here is derived from an EMBL/GenBank/DDBJ whole genome shotgun (WGS) entry which is preliminary data.</text>
</comment>
<keyword evidence="1" id="KW-0472">Membrane</keyword>
<feature type="transmembrane region" description="Helical" evidence="1">
    <location>
        <begin position="234"/>
        <end position="256"/>
    </location>
</feature>
<evidence type="ECO:0000313" key="2">
    <source>
        <dbReference type="EMBL" id="MBL7628175.1"/>
    </source>
</evidence>
<dbReference type="AlphaFoldDB" id="A0A937RD01"/>
<dbReference type="RefSeq" id="WP_203005214.1">
    <property type="nucleotide sequence ID" value="NZ_JADWYU010000236.1"/>
</dbReference>
<sequence length="260" mass="26045">MTASRNVAGTGVPQARHGFRQAVGMEWVKLASLRSTWWVLALTVIGAVTVAVAVARGSRDQAGDVTNNLLAGVAPGLLVTGVLGVLTMTSEYTSGLIRSTLAAVPRRPLLLAAKATVLGGAALVAGELAAFVAFTAGVTALPARIPAPSLADPAVLRAVLLAGSGYCLIGLMGLGLGAVLRHTGAAVAAMVGGVYVVAQFVGAAVRPFVGYVPVAIVGDSLTVTRPVPPALGPWAGLGMLCLYAAVLLGAGGWLLARRPA</sequence>
<keyword evidence="1" id="KW-1133">Transmembrane helix</keyword>
<organism evidence="2 3">
    <name type="scientific">Frankia nepalensis</name>
    <dbReference type="NCBI Taxonomy" id="1836974"/>
    <lineage>
        <taxon>Bacteria</taxon>
        <taxon>Bacillati</taxon>
        <taxon>Actinomycetota</taxon>
        <taxon>Actinomycetes</taxon>
        <taxon>Frankiales</taxon>
        <taxon>Frankiaceae</taxon>
        <taxon>Frankia</taxon>
    </lineage>
</organism>
<feature type="transmembrane region" description="Helical" evidence="1">
    <location>
        <begin position="187"/>
        <end position="214"/>
    </location>
</feature>
<feature type="transmembrane region" description="Helical" evidence="1">
    <location>
        <begin position="154"/>
        <end position="180"/>
    </location>
</feature>
<feature type="transmembrane region" description="Helical" evidence="1">
    <location>
        <begin position="109"/>
        <end position="134"/>
    </location>
</feature>
<keyword evidence="3" id="KW-1185">Reference proteome</keyword>
<accession>A0A937RD01</accession>
<reference evidence="2" key="1">
    <citation type="submission" date="2020-12" db="EMBL/GenBank/DDBJ databases">
        <title>Genomic characterization of non-nitrogen-fixing Frankia strains.</title>
        <authorList>
            <person name="Carlos-Shanley C."/>
            <person name="Guerra T."/>
            <person name="Hahn D."/>
        </authorList>
    </citation>
    <scope>NUCLEOTIDE SEQUENCE</scope>
    <source>
        <strain evidence="2">CN6</strain>
    </source>
</reference>
<keyword evidence="1" id="KW-0812">Transmembrane</keyword>
<proteinExistence type="predicted"/>
<evidence type="ECO:0000313" key="3">
    <source>
        <dbReference type="Proteomes" id="UP000604475"/>
    </source>
</evidence>
<feature type="transmembrane region" description="Helical" evidence="1">
    <location>
        <begin position="69"/>
        <end position="88"/>
    </location>
</feature>
<dbReference type="EMBL" id="JAEACQ010000175">
    <property type="protein sequence ID" value="MBL7628175.1"/>
    <property type="molecule type" value="Genomic_DNA"/>
</dbReference>
<evidence type="ECO:0008006" key="4">
    <source>
        <dbReference type="Google" id="ProtNLM"/>
    </source>
</evidence>